<evidence type="ECO:0000313" key="3">
    <source>
        <dbReference type="Proteomes" id="UP000001120"/>
    </source>
</evidence>
<dbReference type="AlphaFoldDB" id="A0A4Y6ADN6"/>
<keyword evidence="3" id="KW-1185">Reference proteome</keyword>
<keyword evidence="1" id="KW-0472">Membrane</keyword>
<evidence type="ECO:0000313" key="2">
    <source>
        <dbReference type="EMBL" id="QDE58136.1"/>
    </source>
</evidence>
<keyword evidence="1" id="KW-1133">Transmembrane helix</keyword>
<dbReference type="Proteomes" id="UP000001120">
    <property type="component" value="Chromosome"/>
</dbReference>
<sequence>MPETAFRPSPLGFGTSLLKKKPPKFFYLVYIYDKLKIPPEQRLFSMIICQFIHACFPSFCFSFIFKEILSLGY</sequence>
<accession>A0A4Y6ADN6</accession>
<dbReference type="EMBL" id="CP000560">
    <property type="protein sequence ID" value="QDE58136.1"/>
    <property type="molecule type" value="Genomic_DNA"/>
</dbReference>
<dbReference type="KEGG" id="bay:RBAM_39040"/>
<organism evidence="2 3">
    <name type="scientific">Bacillus velezensis (strain DSM 23117 / BGSC 10A6 / LMG 26770 / FZB42)</name>
    <name type="common">Bacillus amyloliquefaciens subsp. plantarum</name>
    <dbReference type="NCBI Taxonomy" id="326423"/>
    <lineage>
        <taxon>Bacteria</taxon>
        <taxon>Bacillati</taxon>
        <taxon>Bacillota</taxon>
        <taxon>Bacilli</taxon>
        <taxon>Bacillales</taxon>
        <taxon>Bacillaceae</taxon>
        <taxon>Bacillus</taxon>
        <taxon>Bacillus amyloliquefaciens group</taxon>
    </lineage>
</organism>
<protein>
    <submittedName>
        <fullName evidence="2">Uncharacterized protein</fullName>
    </submittedName>
</protein>
<feature type="transmembrane region" description="Helical" evidence="1">
    <location>
        <begin position="43"/>
        <end position="65"/>
    </location>
</feature>
<proteinExistence type="predicted"/>
<evidence type="ECO:0000256" key="1">
    <source>
        <dbReference type="SAM" id="Phobius"/>
    </source>
</evidence>
<name>A0A4Y6ADN6_BACVZ</name>
<gene>
    <name evidence="2" type="ORF">RBAM_39040</name>
</gene>
<reference evidence="2 3" key="1">
    <citation type="journal article" date="2007" name="Nat. Biotechnol.">
        <title>Comparative analysis of the complete genome sequence of the plant growth-promoting bacterium Bacillus amyloliquefaciens FZB42.</title>
        <authorList>
            <person name="Chen X.H."/>
            <person name="Koumoutsi A."/>
            <person name="Scholz R."/>
            <person name="Eisenreich A."/>
            <person name="Schneider K."/>
            <person name="Heinemeyer I."/>
            <person name="Morgenstern B."/>
            <person name="Voss B."/>
            <person name="Hess W.R."/>
            <person name="Reva O."/>
            <person name="Junge H."/>
            <person name="Voigt B."/>
            <person name="Jungblut P.R."/>
            <person name="Vater J."/>
            <person name="Sussmuth R."/>
            <person name="Liesegang H."/>
            <person name="Strittmatter A."/>
            <person name="Gottschalk G."/>
            <person name="Borriss R."/>
        </authorList>
    </citation>
    <scope>NUCLEOTIDE SEQUENCE [LARGE SCALE GENOMIC DNA]</scope>
    <source>
        <strain evidence="3">DSM 23117 / BGSC 10A6 / LMG 26770 / FZB42</strain>
    </source>
</reference>
<keyword evidence="1" id="KW-0812">Transmembrane</keyword>